<comment type="caution">
    <text evidence="3">The sequence shown here is derived from an EMBL/GenBank/DDBJ whole genome shotgun (WGS) entry which is preliminary data.</text>
</comment>
<dbReference type="PANTHER" id="PTHR33427">
    <property type="entry name" value="HNH ENDONUCLEASE"/>
    <property type="match status" value="1"/>
</dbReference>
<dbReference type="AlphaFoldDB" id="A0AAW1QR16"/>
<feature type="region of interest" description="Disordered" evidence="1">
    <location>
        <begin position="192"/>
        <end position="223"/>
    </location>
</feature>
<evidence type="ECO:0000313" key="3">
    <source>
        <dbReference type="EMBL" id="KAK9823923.1"/>
    </source>
</evidence>
<feature type="chain" id="PRO_5043912322" evidence="2">
    <location>
        <begin position="29"/>
        <end position="305"/>
    </location>
</feature>
<reference evidence="3 4" key="1">
    <citation type="journal article" date="2024" name="Nat. Commun.">
        <title>Phylogenomics reveals the evolutionary origins of lichenization in chlorophyte algae.</title>
        <authorList>
            <person name="Puginier C."/>
            <person name="Libourel C."/>
            <person name="Otte J."/>
            <person name="Skaloud P."/>
            <person name="Haon M."/>
            <person name="Grisel S."/>
            <person name="Petersen M."/>
            <person name="Berrin J.G."/>
            <person name="Delaux P.M."/>
            <person name="Dal Grande F."/>
            <person name="Keller J."/>
        </authorList>
    </citation>
    <scope>NUCLEOTIDE SEQUENCE [LARGE SCALE GENOMIC DNA]</scope>
    <source>
        <strain evidence="3 4">SAG 2043</strain>
    </source>
</reference>
<accession>A0AAW1QR16</accession>
<sequence length="305" mass="34160">MSCWFRSWQPACILAVLLLVAWESTVWPETQTRFQRKASKDYVIDELWLQLGALPAKLGGYCLSDLWRVDSFGNVVYRRAKEHSICSWVVDHLFPIARGGPDNPKNACNKQIISALANGVKLDRLQFMIPPAQLRCGQTVEFLGTLLKRKGLDWVLEHFCVKVTEPAASGSHAALAQDVAILDTVDSYPRVPQARTSKQRRPVMPDFLAPKGSAGHARHTRQRCPRTSYTNELRICVYKALIGGVYLCSRGAGKSDQGSIDWDSFGAAVHDRSLPGLEELARDTLKQTKGCLQTIYSYHQKKKCD</sequence>
<feature type="signal peptide" evidence="2">
    <location>
        <begin position="1"/>
        <end position="28"/>
    </location>
</feature>
<dbReference type="PANTHER" id="PTHR33427:SF2">
    <property type="entry name" value="TRICHOHYALIN"/>
    <property type="match status" value="1"/>
</dbReference>
<keyword evidence="2" id="KW-0732">Signal</keyword>
<evidence type="ECO:0000256" key="2">
    <source>
        <dbReference type="SAM" id="SignalP"/>
    </source>
</evidence>
<gene>
    <name evidence="3" type="ORF">WJX72_006392</name>
</gene>
<dbReference type="Proteomes" id="UP001489004">
    <property type="component" value="Unassembled WGS sequence"/>
</dbReference>
<evidence type="ECO:0000256" key="1">
    <source>
        <dbReference type="SAM" id="MobiDB-lite"/>
    </source>
</evidence>
<keyword evidence="4" id="KW-1185">Reference proteome</keyword>
<evidence type="ECO:0000313" key="4">
    <source>
        <dbReference type="Proteomes" id="UP001489004"/>
    </source>
</evidence>
<organism evidence="3 4">
    <name type="scientific">[Myrmecia] bisecta</name>
    <dbReference type="NCBI Taxonomy" id="41462"/>
    <lineage>
        <taxon>Eukaryota</taxon>
        <taxon>Viridiplantae</taxon>
        <taxon>Chlorophyta</taxon>
        <taxon>core chlorophytes</taxon>
        <taxon>Trebouxiophyceae</taxon>
        <taxon>Trebouxiales</taxon>
        <taxon>Trebouxiaceae</taxon>
        <taxon>Myrmecia</taxon>
    </lineage>
</organism>
<protein>
    <submittedName>
        <fullName evidence="3">Uncharacterized protein</fullName>
    </submittedName>
</protein>
<dbReference type="EMBL" id="JALJOR010000002">
    <property type="protein sequence ID" value="KAK9823923.1"/>
    <property type="molecule type" value="Genomic_DNA"/>
</dbReference>
<name>A0AAW1QR16_9CHLO</name>
<proteinExistence type="predicted"/>